<feature type="region of interest" description="Disordered" evidence="1">
    <location>
        <begin position="470"/>
        <end position="504"/>
    </location>
</feature>
<feature type="region of interest" description="Disordered" evidence="1">
    <location>
        <begin position="1"/>
        <end position="25"/>
    </location>
</feature>
<proteinExistence type="predicted"/>
<feature type="region of interest" description="Disordered" evidence="1">
    <location>
        <begin position="130"/>
        <end position="266"/>
    </location>
</feature>
<reference evidence="2 3" key="1">
    <citation type="journal article" date="2013" name="Curr. Biol.">
        <title>The Genome of the Foraminiferan Reticulomyxa filosa.</title>
        <authorList>
            <person name="Glockner G."/>
            <person name="Hulsmann N."/>
            <person name="Schleicher M."/>
            <person name="Noegel A.A."/>
            <person name="Eichinger L."/>
            <person name="Gallinger C."/>
            <person name="Pawlowski J."/>
            <person name="Sierra R."/>
            <person name="Euteneuer U."/>
            <person name="Pillet L."/>
            <person name="Moustafa A."/>
            <person name="Platzer M."/>
            <person name="Groth M."/>
            <person name="Szafranski K."/>
            <person name="Schliwa M."/>
        </authorList>
    </citation>
    <scope>NUCLEOTIDE SEQUENCE [LARGE SCALE GENOMIC DNA]</scope>
</reference>
<feature type="compositionally biased region" description="Polar residues" evidence="1">
    <location>
        <begin position="472"/>
        <end position="504"/>
    </location>
</feature>
<dbReference type="AlphaFoldDB" id="X6NJS5"/>
<keyword evidence="3" id="KW-1185">Reference proteome</keyword>
<dbReference type="Proteomes" id="UP000023152">
    <property type="component" value="Unassembled WGS sequence"/>
</dbReference>
<evidence type="ECO:0000256" key="1">
    <source>
        <dbReference type="SAM" id="MobiDB-lite"/>
    </source>
</evidence>
<evidence type="ECO:0000313" key="3">
    <source>
        <dbReference type="Proteomes" id="UP000023152"/>
    </source>
</evidence>
<sequence length="798" mass="89155">MNLQENVQTATKVHTTPKNNPRSAIPHHTYIRTTLEEERTAKSTHENRNSYVNNSQIQSVNASERDNFSATKVHFKQGAKCTTNVKPIPFLSVDIKQQPRQCDGTTPRLMLVNTPSSPMVVQRQSLFTTTNKARKGTRVPADGQEQEGRLEHNQKDFTLSSKADKRASGSTTKQHSNCKEGTIIKRRGKSNAITLQGNEEKETSSLNNANKDSNCHYRSGVGKTTSNLHVSARQHCPPSTGHNKGKEGDRQAHECTISSNNEQTQTLRPSSQQCKMPMANNWPPISTPSYSLHPTFNATASRACSKNGPLQCKKHQRALLSPLSVPFDPREINPTPLSQNALINVHVIYTYTFINLYIPSKKKKQQQQQTKKDGGRLHMMTYPPASMQPSSIPKGNVNSNSSNNEKKADRNKQETRPGAVEFGNRTESSCHVTTNGATTSSSRYLLQRTISNSEMTSPEISPHYMIGDIGDNDTSSTPQFTTTVSNRSELHTNSNANSDLTKRQSNTQHHLWDDSNIVNPKMNAAKSQPLFLSTGATIDAVTSQRISTCNNSTHSQKQSLTRPLISLETKNSVSHVPRMCQLSPNIFNTYGQDGVARPSLINLSSTSNITLSSNRTSSFSLSPAQTTRLDTHHLPSTQGSHHYSFVCPIPKSTRDITCADSPYLDHQLLNKRATVSSSFNAAHLNNTVDQKQCRPRRRRNSTASANLELLRKNSYFDFEYSPNERGAKKHNQTSQADHHQTLPQNTAFHLSLRNSVQRSMSSSPENVLVQQVTTTHTYKKKIIWCQNTIIIYWYYFFV</sequence>
<feature type="compositionally biased region" description="Polar residues" evidence="1">
    <location>
        <begin position="1"/>
        <end position="22"/>
    </location>
</feature>
<comment type="caution">
    <text evidence="2">The sequence shown here is derived from an EMBL/GenBank/DDBJ whole genome shotgun (WGS) entry which is preliminary data.</text>
</comment>
<feature type="compositionally biased region" description="Polar residues" evidence="1">
    <location>
        <begin position="49"/>
        <end position="62"/>
    </location>
</feature>
<protein>
    <submittedName>
        <fullName evidence="2">Uncharacterized protein</fullName>
    </submittedName>
</protein>
<feature type="compositionally biased region" description="Basic and acidic residues" evidence="1">
    <location>
        <begin position="39"/>
        <end position="48"/>
    </location>
</feature>
<feature type="region of interest" description="Disordered" evidence="1">
    <location>
        <begin position="39"/>
        <end position="63"/>
    </location>
</feature>
<feature type="compositionally biased region" description="Basic and acidic residues" evidence="1">
    <location>
        <begin position="146"/>
        <end position="155"/>
    </location>
</feature>
<accession>X6NJS5</accession>
<name>X6NJS5_RETFI</name>
<feature type="compositionally biased region" description="Basic and acidic residues" evidence="1">
    <location>
        <begin position="404"/>
        <end position="415"/>
    </location>
</feature>
<gene>
    <name evidence="2" type="ORF">RFI_10904</name>
</gene>
<feature type="region of interest" description="Disordered" evidence="1">
    <location>
        <begin position="361"/>
        <end position="437"/>
    </location>
</feature>
<feature type="compositionally biased region" description="Polar residues" evidence="1">
    <location>
        <begin position="425"/>
        <end position="437"/>
    </location>
</feature>
<feature type="region of interest" description="Disordered" evidence="1">
    <location>
        <begin position="721"/>
        <end position="742"/>
    </location>
</feature>
<evidence type="ECO:0000313" key="2">
    <source>
        <dbReference type="EMBL" id="ETO26236.1"/>
    </source>
</evidence>
<feature type="compositionally biased region" description="Polar residues" evidence="1">
    <location>
        <begin position="256"/>
        <end position="266"/>
    </location>
</feature>
<dbReference type="EMBL" id="ASPP01007997">
    <property type="protein sequence ID" value="ETO26236.1"/>
    <property type="molecule type" value="Genomic_DNA"/>
</dbReference>
<organism evidence="2 3">
    <name type="scientific">Reticulomyxa filosa</name>
    <dbReference type="NCBI Taxonomy" id="46433"/>
    <lineage>
        <taxon>Eukaryota</taxon>
        <taxon>Sar</taxon>
        <taxon>Rhizaria</taxon>
        <taxon>Retaria</taxon>
        <taxon>Foraminifera</taxon>
        <taxon>Monothalamids</taxon>
        <taxon>Reticulomyxidae</taxon>
        <taxon>Reticulomyxa</taxon>
    </lineage>
</organism>
<feature type="compositionally biased region" description="Basic and acidic residues" evidence="1">
    <location>
        <begin position="244"/>
        <end position="253"/>
    </location>
</feature>